<name>A0A4C1UV61_EUMVA</name>
<proteinExistence type="predicted"/>
<dbReference type="Proteomes" id="UP000299102">
    <property type="component" value="Unassembled WGS sequence"/>
</dbReference>
<evidence type="ECO:0000313" key="1">
    <source>
        <dbReference type="EMBL" id="GBP30328.1"/>
    </source>
</evidence>
<keyword evidence="2" id="KW-1185">Reference proteome</keyword>
<gene>
    <name evidence="1" type="ORF">EVAR_27942_1</name>
</gene>
<protein>
    <submittedName>
        <fullName evidence="1">Uncharacterized protein</fullName>
    </submittedName>
</protein>
<accession>A0A4C1UV61</accession>
<evidence type="ECO:0000313" key="2">
    <source>
        <dbReference type="Proteomes" id="UP000299102"/>
    </source>
</evidence>
<sequence length="223" mass="24879">MDLFMARDRAKRCDRIMGNSDDGVLFVRFLTNIDKLQIRKWTGRNGTARSVWCHTLTQYIRDVRASAIAFRSVSESSGGPLPSITALHQSPSIRYPITSQALMILLGLQVSISGDDHYTLVVARLSFENSMKNPLQARVRSGSRPRGALRRSTSASAVLRASTEMLQLLAKPTGRAGRILQGRKIKTSVSRAGSKLCLVFFYVSAERRAVRSRFWPRRVAKAP</sequence>
<organism evidence="1 2">
    <name type="scientific">Eumeta variegata</name>
    <name type="common">Bagworm moth</name>
    <name type="synonym">Eumeta japonica</name>
    <dbReference type="NCBI Taxonomy" id="151549"/>
    <lineage>
        <taxon>Eukaryota</taxon>
        <taxon>Metazoa</taxon>
        <taxon>Ecdysozoa</taxon>
        <taxon>Arthropoda</taxon>
        <taxon>Hexapoda</taxon>
        <taxon>Insecta</taxon>
        <taxon>Pterygota</taxon>
        <taxon>Neoptera</taxon>
        <taxon>Endopterygota</taxon>
        <taxon>Lepidoptera</taxon>
        <taxon>Glossata</taxon>
        <taxon>Ditrysia</taxon>
        <taxon>Tineoidea</taxon>
        <taxon>Psychidae</taxon>
        <taxon>Oiketicinae</taxon>
        <taxon>Eumeta</taxon>
    </lineage>
</organism>
<reference evidence="1 2" key="1">
    <citation type="journal article" date="2019" name="Commun. Biol.">
        <title>The bagworm genome reveals a unique fibroin gene that provides high tensile strength.</title>
        <authorList>
            <person name="Kono N."/>
            <person name="Nakamura H."/>
            <person name="Ohtoshi R."/>
            <person name="Tomita M."/>
            <person name="Numata K."/>
            <person name="Arakawa K."/>
        </authorList>
    </citation>
    <scope>NUCLEOTIDE SEQUENCE [LARGE SCALE GENOMIC DNA]</scope>
</reference>
<dbReference type="AlphaFoldDB" id="A0A4C1UV61"/>
<dbReference type="EMBL" id="BGZK01000231">
    <property type="protein sequence ID" value="GBP30328.1"/>
    <property type="molecule type" value="Genomic_DNA"/>
</dbReference>
<comment type="caution">
    <text evidence="1">The sequence shown here is derived from an EMBL/GenBank/DDBJ whole genome shotgun (WGS) entry which is preliminary data.</text>
</comment>